<keyword evidence="3 5" id="KW-1015">Disulfide bond</keyword>
<dbReference type="EMBL" id="GEDV01000375">
    <property type="protein sequence ID" value="JAP88182.1"/>
    <property type="molecule type" value="Transcribed_RNA"/>
</dbReference>
<feature type="disulfide bond" evidence="5">
    <location>
        <begin position="118"/>
        <end position="145"/>
    </location>
</feature>
<feature type="domain" description="Sushi" evidence="6">
    <location>
        <begin position="90"/>
        <end position="147"/>
    </location>
</feature>
<name>A0A131ZBK6_RHIAP</name>
<evidence type="ECO:0000256" key="4">
    <source>
        <dbReference type="ARBA" id="ARBA00023180"/>
    </source>
</evidence>
<protein>
    <submittedName>
        <fullName evidence="7">Peptidase inhibitor</fullName>
    </submittedName>
</protein>
<keyword evidence="4" id="KW-0325">Glycoprotein</keyword>
<evidence type="ECO:0000256" key="5">
    <source>
        <dbReference type="PROSITE-ProRule" id="PRU00302"/>
    </source>
</evidence>
<feature type="domain" description="Sushi" evidence="6">
    <location>
        <begin position="206"/>
        <end position="268"/>
    </location>
</feature>
<evidence type="ECO:0000313" key="7">
    <source>
        <dbReference type="EMBL" id="JAP88182.1"/>
    </source>
</evidence>
<comment type="caution">
    <text evidence="5">Lacks conserved residue(s) required for the propagation of feature annotation.</text>
</comment>
<organism evidence="7">
    <name type="scientific">Rhipicephalus appendiculatus</name>
    <name type="common">Brown ear tick</name>
    <dbReference type="NCBI Taxonomy" id="34631"/>
    <lineage>
        <taxon>Eukaryota</taxon>
        <taxon>Metazoa</taxon>
        <taxon>Ecdysozoa</taxon>
        <taxon>Arthropoda</taxon>
        <taxon>Chelicerata</taxon>
        <taxon>Arachnida</taxon>
        <taxon>Acari</taxon>
        <taxon>Parasitiformes</taxon>
        <taxon>Ixodida</taxon>
        <taxon>Ixodoidea</taxon>
        <taxon>Ixodidae</taxon>
        <taxon>Rhipicephalinae</taxon>
        <taxon>Rhipicephalus</taxon>
        <taxon>Rhipicephalus</taxon>
    </lineage>
</organism>
<dbReference type="InterPro" id="IPR035976">
    <property type="entry name" value="Sushi/SCR/CCP_sf"/>
</dbReference>
<feature type="disulfide bond" evidence="5">
    <location>
        <begin position="239"/>
        <end position="266"/>
    </location>
</feature>
<feature type="domain" description="Sushi" evidence="6">
    <location>
        <begin position="148"/>
        <end position="205"/>
    </location>
</feature>
<evidence type="ECO:0000256" key="1">
    <source>
        <dbReference type="ARBA" id="ARBA00022659"/>
    </source>
</evidence>
<accession>A0A131ZBK6</accession>
<dbReference type="AlphaFoldDB" id="A0A131ZBK6"/>
<dbReference type="SUPFAM" id="SSF57535">
    <property type="entry name" value="Complement control module/SCR domain"/>
    <property type="match status" value="4"/>
</dbReference>
<keyword evidence="2" id="KW-0677">Repeat</keyword>
<proteinExistence type="predicted"/>
<feature type="non-terminal residue" evidence="7">
    <location>
        <position position="413"/>
    </location>
</feature>
<evidence type="ECO:0000259" key="6">
    <source>
        <dbReference type="PROSITE" id="PS50923"/>
    </source>
</evidence>
<dbReference type="PANTHER" id="PTHR19325">
    <property type="entry name" value="COMPLEMENT COMPONENT-RELATED SUSHI DOMAIN-CONTAINING"/>
    <property type="match status" value="1"/>
</dbReference>
<dbReference type="Pfam" id="PF00084">
    <property type="entry name" value="Sushi"/>
    <property type="match status" value="2"/>
</dbReference>
<keyword evidence="1 5" id="KW-0768">Sushi</keyword>
<dbReference type="SMART" id="SM00032">
    <property type="entry name" value="CCP"/>
    <property type="match status" value="4"/>
</dbReference>
<sequence>GFCIGSGSFLEQGEKDEDQKMCPESQELYIHLRVHQGKEYQDKFPVDTPITYRCGVGYIPRDIKTWNATCRMNDDGSFFWEIDKYDCRPVSCGHPGDIRWGRLMDAVFVFPRQVRYQCNKGYRMIGDALLYCQSDGTWNGAKPVCQIVDCGPLEGIPNGTVRPHSTEYGSKAEFACDEGFKIKGASTRTCDADGQWTDEYPHCEEIWCPQPEPPEVNGTTSLGPNPGNQRSGTRFRYLCPPNTLLVGSDINICQETGSWLFDRPVCTPKCVVQADPSAAVLRQTHSWGYSKVELQPGSEVAQSEQGLFVQCKRGYEFIDGIGKTHQRPLRCHSGSWQPPGPWCREQPCRNIRVEGSEPGFMYLLPGEVMNFTCKPNHKLQKKQNGRTPVCRLGRIEGDVPTCKPDDCRFEDLQ</sequence>
<feature type="disulfide bond" evidence="5">
    <location>
        <begin position="176"/>
        <end position="203"/>
    </location>
</feature>
<dbReference type="InterPro" id="IPR000436">
    <property type="entry name" value="Sushi_SCR_CCP_dom"/>
</dbReference>
<dbReference type="Gene3D" id="2.10.70.10">
    <property type="entry name" value="Complement Module, domain 1"/>
    <property type="match status" value="3"/>
</dbReference>
<dbReference type="PANTHER" id="PTHR19325:SF575">
    <property type="entry name" value="LOCOMOTION-RELATED PROTEIN HIKARU GENKI"/>
    <property type="match status" value="1"/>
</dbReference>
<dbReference type="PROSITE" id="PS50923">
    <property type="entry name" value="SUSHI"/>
    <property type="match status" value="3"/>
</dbReference>
<evidence type="ECO:0000256" key="3">
    <source>
        <dbReference type="ARBA" id="ARBA00023157"/>
    </source>
</evidence>
<reference evidence="7" key="1">
    <citation type="journal article" date="2016" name="Ticks Tick Borne Dis.">
        <title>De novo assembly and annotation of the salivary gland transcriptome of Rhipicephalus appendiculatus male and female ticks during blood feeding.</title>
        <authorList>
            <person name="de Castro M.H."/>
            <person name="de Klerk D."/>
            <person name="Pienaar R."/>
            <person name="Latif A.A."/>
            <person name="Rees D.J."/>
            <person name="Mans B.J."/>
        </authorList>
    </citation>
    <scope>NUCLEOTIDE SEQUENCE</scope>
    <source>
        <tissue evidence="7">Salivary glands</tissue>
    </source>
</reference>
<dbReference type="CDD" id="cd00033">
    <property type="entry name" value="CCP"/>
    <property type="match status" value="3"/>
</dbReference>
<feature type="non-terminal residue" evidence="7">
    <location>
        <position position="1"/>
    </location>
</feature>
<dbReference type="InterPro" id="IPR050350">
    <property type="entry name" value="Compl-Cell_Adhes-Reg"/>
</dbReference>
<evidence type="ECO:0000256" key="2">
    <source>
        <dbReference type="ARBA" id="ARBA00022737"/>
    </source>
</evidence>